<gene>
    <name evidence="5" type="primary">pseC</name>
    <name evidence="5" type="ORF">D7Z94_02735</name>
</gene>
<dbReference type="Gene3D" id="3.40.640.10">
    <property type="entry name" value="Type I PLP-dependent aspartate aminotransferase-like (Major domain)"/>
    <property type="match status" value="1"/>
</dbReference>
<evidence type="ECO:0000256" key="2">
    <source>
        <dbReference type="PIRSR" id="PIRSR000390-1"/>
    </source>
</evidence>
<dbReference type="Gene3D" id="3.90.1150.10">
    <property type="entry name" value="Aspartate Aminotransferase, domain 1"/>
    <property type="match status" value="1"/>
</dbReference>
<keyword evidence="6" id="KW-1185">Reference proteome</keyword>
<dbReference type="InterPro" id="IPR015422">
    <property type="entry name" value="PyrdxlP-dep_Trfase_small"/>
</dbReference>
<dbReference type="CDD" id="cd00616">
    <property type="entry name" value="AHBA_syn"/>
    <property type="match status" value="1"/>
</dbReference>
<evidence type="ECO:0000256" key="1">
    <source>
        <dbReference type="ARBA" id="ARBA00037999"/>
    </source>
</evidence>
<dbReference type="GO" id="GO:0030170">
    <property type="term" value="F:pyridoxal phosphate binding"/>
    <property type="evidence" value="ECO:0007669"/>
    <property type="project" value="TreeGrafter"/>
</dbReference>
<dbReference type="RefSeq" id="WP_120709966.1">
    <property type="nucleotide sequence ID" value="NZ_RBCJ01000001.1"/>
</dbReference>
<feature type="modified residue" description="N6-(pyridoxal phosphate)lysine" evidence="3">
    <location>
        <position position="193"/>
    </location>
</feature>
<proteinExistence type="inferred from homology"/>
<dbReference type="InterPro" id="IPR015424">
    <property type="entry name" value="PyrdxlP-dep_Trfase"/>
</dbReference>
<accession>A0A3B0C912</accession>
<evidence type="ECO:0000313" key="5">
    <source>
        <dbReference type="EMBL" id="RKN82775.1"/>
    </source>
</evidence>
<evidence type="ECO:0000256" key="4">
    <source>
        <dbReference type="RuleBase" id="RU004508"/>
    </source>
</evidence>
<dbReference type="Pfam" id="PF01041">
    <property type="entry name" value="DegT_DnrJ_EryC1"/>
    <property type="match status" value="1"/>
</dbReference>
<sequence>MKVIPYGKQAIDQSDIDAVVKTLTGDFLTQGPKIQEFEERFSSYVGSEYAVAVSNATAGLHIGVMALGLKPGERVITTPITFAASANCVRYAGGEVWFADIDRDSYVLSLESTRRLIESKPNGFFKGIIPVDFGGLPVNLEDFRTLAFEHDLWMIEDACHAPGGYFYNSKGIKQMCGNAEYADLGIFSFHPVKHIACGEGGMVTTNSKQLYEKLIRLRTHGITKENMIQNHGGWYYEMQELGFNYRLTDIQAALGITQLAKNIEGVKKRNKIADRYKKAFNGKIKYQYLPEGVLNAHHLFIIEVNDRKGLYDFLRTQKIFTQVHYIPVHTLPYYKKIGYGNADLKNAENYYLKCLSLPMYPTLTEEEQRFVIEKTLYFVNG</sequence>
<dbReference type="EC" id="2.6.1.92" evidence="5"/>
<dbReference type="OrthoDB" id="9810913at2"/>
<dbReference type="PIRSF" id="PIRSF000390">
    <property type="entry name" value="PLP_StrS"/>
    <property type="match status" value="1"/>
</dbReference>
<dbReference type="InterPro" id="IPR015421">
    <property type="entry name" value="PyrdxlP-dep_Trfase_major"/>
</dbReference>
<dbReference type="GO" id="GO:0000271">
    <property type="term" value="P:polysaccharide biosynthetic process"/>
    <property type="evidence" value="ECO:0007669"/>
    <property type="project" value="TreeGrafter"/>
</dbReference>
<protein>
    <submittedName>
        <fullName evidence="5">UDP-4-amino-4, 6-dideoxy-N-acetyl-beta-L-altrosamine transaminase</fullName>
        <ecNumber evidence="5">2.6.1.92</ecNumber>
    </submittedName>
</protein>
<dbReference type="NCBIfam" id="TIGR03588">
    <property type="entry name" value="PseC"/>
    <property type="match status" value="1"/>
</dbReference>
<keyword evidence="5" id="KW-0032">Aminotransferase</keyword>
<dbReference type="PANTHER" id="PTHR30244">
    <property type="entry name" value="TRANSAMINASE"/>
    <property type="match status" value="1"/>
</dbReference>
<keyword evidence="5" id="KW-0808">Transferase</keyword>
<dbReference type="AlphaFoldDB" id="A0A3B0C912"/>
<dbReference type="EMBL" id="RBCJ01000001">
    <property type="protein sequence ID" value="RKN82775.1"/>
    <property type="molecule type" value="Genomic_DNA"/>
</dbReference>
<keyword evidence="3 4" id="KW-0663">Pyridoxal phosphate</keyword>
<dbReference type="InterPro" id="IPR020026">
    <property type="entry name" value="PseC"/>
</dbReference>
<comment type="similarity">
    <text evidence="1 4">Belongs to the DegT/DnrJ/EryC1 family.</text>
</comment>
<evidence type="ECO:0000313" key="6">
    <source>
        <dbReference type="Proteomes" id="UP000276603"/>
    </source>
</evidence>
<dbReference type="GO" id="GO:0008483">
    <property type="term" value="F:transaminase activity"/>
    <property type="evidence" value="ECO:0007669"/>
    <property type="project" value="UniProtKB-KW"/>
</dbReference>
<feature type="active site" description="Proton acceptor" evidence="2">
    <location>
        <position position="193"/>
    </location>
</feature>
<dbReference type="Proteomes" id="UP000276603">
    <property type="component" value="Unassembled WGS sequence"/>
</dbReference>
<comment type="caution">
    <text evidence="5">The sequence shown here is derived from an EMBL/GenBank/DDBJ whole genome shotgun (WGS) entry which is preliminary data.</text>
</comment>
<dbReference type="PANTHER" id="PTHR30244:SF34">
    <property type="entry name" value="DTDP-4-AMINO-4,6-DIDEOXYGALACTOSE TRANSAMINASE"/>
    <property type="match status" value="1"/>
</dbReference>
<name>A0A3B0C912_9FLAO</name>
<organism evidence="5 6">
    <name type="scientific">Ulvibacterium marinum</name>
    <dbReference type="NCBI Taxonomy" id="2419782"/>
    <lineage>
        <taxon>Bacteria</taxon>
        <taxon>Pseudomonadati</taxon>
        <taxon>Bacteroidota</taxon>
        <taxon>Flavobacteriia</taxon>
        <taxon>Flavobacteriales</taxon>
        <taxon>Flavobacteriaceae</taxon>
        <taxon>Ulvibacterium</taxon>
    </lineage>
</organism>
<evidence type="ECO:0000256" key="3">
    <source>
        <dbReference type="PIRSR" id="PIRSR000390-2"/>
    </source>
</evidence>
<reference evidence="5 6" key="1">
    <citation type="submission" date="2018-10" db="EMBL/GenBank/DDBJ databases">
        <title>Ulvibacterium marinum gen. nov., sp. nov., a novel marine bacterium of the family Flavobacteriaceae, isolated from a culture of the green alga Ulva prolifera.</title>
        <authorList>
            <person name="Zhang Z."/>
        </authorList>
    </citation>
    <scope>NUCLEOTIDE SEQUENCE [LARGE SCALE GENOMIC DNA]</scope>
    <source>
        <strain evidence="5 6">CCMM003</strain>
    </source>
</reference>
<dbReference type="InterPro" id="IPR000653">
    <property type="entry name" value="DegT/StrS_aminotransferase"/>
</dbReference>
<dbReference type="SUPFAM" id="SSF53383">
    <property type="entry name" value="PLP-dependent transferases"/>
    <property type="match status" value="1"/>
</dbReference>